<evidence type="ECO:0000313" key="3">
    <source>
        <dbReference type="Proteomes" id="UP001054837"/>
    </source>
</evidence>
<accession>A0AAV4TG88</accession>
<organism evidence="2 3">
    <name type="scientific">Caerostris darwini</name>
    <dbReference type="NCBI Taxonomy" id="1538125"/>
    <lineage>
        <taxon>Eukaryota</taxon>
        <taxon>Metazoa</taxon>
        <taxon>Ecdysozoa</taxon>
        <taxon>Arthropoda</taxon>
        <taxon>Chelicerata</taxon>
        <taxon>Arachnida</taxon>
        <taxon>Araneae</taxon>
        <taxon>Araneomorphae</taxon>
        <taxon>Entelegynae</taxon>
        <taxon>Araneoidea</taxon>
        <taxon>Araneidae</taxon>
        <taxon>Caerostris</taxon>
    </lineage>
</organism>
<sequence length="95" mass="10680">MLTENCVEGLKSKLVKYGLSHKEEHITTDAATVMKKVEKVIGANQLLCYAHGIQLGVIYALYQKNKEQKNPNTVDIKTSDSDFEESESDNEIMTM</sequence>
<feature type="region of interest" description="Disordered" evidence="1">
    <location>
        <begin position="70"/>
        <end position="95"/>
    </location>
</feature>
<comment type="caution">
    <text evidence="2">The sequence shown here is derived from an EMBL/GenBank/DDBJ whole genome shotgun (WGS) entry which is preliminary data.</text>
</comment>
<proteinExistence type="predicted"/>
<keyword evidence="3" id="KW-1185">Reference proteome</keyword>
<name>A0AAV4TG88_9ARAC</name>
<feature type="compositionally biased region" description="Acidic residues" evidence="1">
    <location>
        <begin position="81"/>
        <end position="95"/>
    </location>
</feature>
<protein>
    <submittedName>
        <fullName evidence="2">Uncharacterized protein</fullName>
    </submittedName>
</protein>
<gene>
    <name evidence="2" type="ORF">CDAR_249391</name>
</gene>
<reference evidence="2 3" key="1">
    <citation type="submission" date="2021-06" db="EMBL/GenBank/DDBJ databases">
        <title>Caerostris darwini draft genome.</title>
        <authorList>
            <person name="Kono N."/>
            <person name="Arakawa K."/>
        </authorList>
    </citation>
    <scope>NUCLEOTIDE SEQUENCE [LARGE SCALE GENOMIC DNA]</scope>
</reference>
<dbReference type="Proteomes" id="UP001054837">
    <property type="component" value="Unassembled WGS sequence"/>
</dbReference>
<dbReference type="AlphaFoldDB" id="A0AAV4TG88"/>
<dbReference type="EMBL" id="BPLQ01009514">
    <property type="protein sequence ID" value="GIY44436.1"/>
    <property type="molecule type" value="Genomic_DNA"/>
</dbReference>
<evidence type="ECO:0000313" key="2">
    <source>
        <dbReference type="EMBL" id="GIY44436.1"/>
    </source>
</evidence>
<evidence type="ECO:0000256" key="1">
    <source>
        <dbReference type="SAM" id="MobiDB-lite"/>
    </source>
</evidence>